<comment type="caution">
    <text evidence="1">The sequence shown here is derived from an EMBL/GenBank/DDBJ whole genome shotgun (WGS) entry which is preliminary data.</text>
</comment>
<gene>
    <name evidence="1" type="ORF">S03H2_57932</name>
</gene>
<evidence type="ECO:0000313" key="1">
    <source>
        <dbReference type="EMBL" id="GAH85065.1"/>
    </source>
</evidence>
<name>X1JUI8_9ZZZZ</name>
<dbReference type="EMBL" id="BARU01037151">
    <property type="protein sequence ID" value="GAH85065.1"/>
    <property type="molecule type" value="Genomic_DNA"/>
</dbReference>
<protein>
    <submittedName>
        <fullName evidence="1">Uncharacterized protein</fullName>
    </submittedName>
</protein>
<proteinExistence type="predicted"/>
<accession>X1JUI8</accession>
<sequence>MTLVEMLARNARMYPNDTALIELKPSQNIRKSITWKEFDA</sequence>
<dbReference type="AlphaFoldDB" id="X1JUI8"/>
<reference evidence="1" key="1">
    <citation type="journal article" date="2014" name="Front. Microbiol.">
        <title>High frequency of phylogenetically diverse reductive dehalogenase-homologous genes in deep subseafloor sedimentary metagenomes.</title>
        <authorList>
            <person name="Kawai M."/>
            <person name="Futagami T."/>
            <person name="Toyoda A."/>
            <person name="Takaki Y."/>
            <person name="Nishi S."/>
            <person name="Hori S."/>
            <person name="Arai W."/>
            <person name="Tsubouchi T."/>
            <person name="Morono Y."/>
            <person name="Uchiyama I."/>
            <person name="Ito T."/>
            <person name="Fujiyama A."/>
            <person name="Inagaki F."/>
            <person name="Takami H."/>
        </authorList>
    </citation>
    <scope>NUCLEOTIDE SEQUENCE</scope>
    <source>
        <strain evidence="1">Expedition CK06-06</strain>
    </source>
</reference>
<organism evidence="1">
    <name type="scientific">marine sediment metagenome</name>
    <dbReference type="NCBI Taxonomy" id="412755"/>
    <lineage>
        <taxon>unclassified sequences</taxon>
        <taxon>metagenomes</taxon>
        <taxon>ecological metagenomes</taxon>
    </lineage>
</organism>
<feature type="non-terminal residue" evidence="1">
    <location>
        <position position="40"/>
    </location>
</feature>